<dbReference type="EMBL" id="MK072252">
    <property type="protein sequence ID" value="AYV80921.1"/>
    <property type="molecule type" value="Genomic_DNA"/>
</dbReference>
<sequence length="167" mass="19445">MSTSILTDLEKGTGTNDLSNNVKTEFTKYHETDVLDFFGYEVEIDRNISQLIQELWNADILTTNSCEDNVPKGYVWIEFESPRALEKFMDIIFLGENFENDVFERSISGYDHPGKKWKFKINISGDDDELDNGNNIVKIINIYPSVRFPQEDTSYVYEKIKKFNSKQ</sequence>
<name>A0A3G5A3Y2_9VIRU</name>
<organism evidence="1">
    <name type="scientific">Harvfovirus sp</name>
    <dbReference type="NCBI Taxonomy" id="2487768"/>
    <lineage>
        <taxon>Viruses</taxon>
        <taxon>Varidnaviria</taxon>
        <taxon>Bamfordvirae</taxon>
        <taxon>Nucleocytoviricota</taxon>
        <taxon>Megaviricetes</taxon>
        <taxon>Imitervirales</taxon>
        <taxon>Mimiviridae</taxon>
        <taxon>Klosneuvirinae</taxon>
    </lineage>
</organism>
<reference evidence="1" key="1">
    <citation type="submission" date="2018-10" db="EMBL/GenBank/DDBJ databases">
        <title>Hidden diversity of soil giant viruses.</title>
        <authorList>
            <person name="Schulz F."/>
            <person name="Alteio L."/>
            <person name="Goudeau D."/>
            <person name="Ryan E.M."/>
            <person name="Malmstrom R.R."/>
            <person name="Blanchard J."/>
            <person name="Woyke T."/>
        </authorList>
    </citation>
    <scope>NUCLEOTIDE SEQUENCE</scope>
    <source>
        <strain evidence="1">HAV1</strain>
    </source>
</reference>
<proteinExistence type="predicted"/>
<gene>
    <name evidence="1" type="ORF">Harvfovirus10_19</name>
</gene>
<evidence type="ECO:0000313" key="1">
    <source>
        <dbReference type="EMBL" id="AYV80921.1"/>
    </source>
</evidence>
<protein>
    <submittedName>
        <fullName evidence="1">Uncharacterized protein</fullName>
    </submittedName>
</protein>
<accession>A0A3G5A3Y2</accession>